<dbReference type="InterPro" id="IPR053154">
    <property type="entry name" value="c-di-AMP_regulator"/>
</dbReference>
<evidence type="ECO:0000313" key="2">
    <source>
        <dbReference type="EMBL" id="GAX88415.1"/>
    </source>
</evidence>
<evidence type="ECO:0008006" key="4">
    <source>
        <dbReference type="Google" id="ProtNLM"/>
    </source>
</evidence>
<dbReference type="Gene3D" id="2.170.120.30">
    <property type="match status" value="2"/>
</dbReference>
<dbReference type="AlphaFoldDB" id="A0A292YIU7"/>
<evidence type="ECO:0000256" key="1">
    <source>
        <dbReference type="SAM" id="MobiDB-lite"/>
    </source>
</evidence>
<reference evidence="3" key="1">
    <citation type="submission" date="2017-07" db="EMBL/GenBank/DDBJ databases">
        <title>Draft genome sequence of Effusibacillus lacus strain skLN1.</title>
        <authorList>
            <person name="Watanabe M."/>
            <person name="Kojima H."/>
            <person name="Fukui M."/>
        </authorList>
    </citation>
    <scope>NUCLEOTIDE SEQUENCE [LARGE SCALE GENOMIC DNA]</scope>
    <source>
        <strain evidence="3">skLN1</strain>
    </source>
</reference>
<proteinExistence type="predicted"/>
<name>A0A292YIU7_9BACL</name>
<sequence length="335" mass="36483">MDSFLRSNNLARFIAFVLAVMLWLVVRAGDQTTDVTPQIDRITETITGTAEVLVAKDRVSLVGETPEVTIQIRGERLPVWQAKMQANNLKFIVDARNLGEGVHEIPVQVQGLPPGVSFVPQNVAVRLEANLRQVIKVDLVMEGAQDPARLAQIRMNPREVTIMGPSSQLQQVQKVQARVPVQVLETPGTEHTVVVYALNDKGKTVNITIHPKTIDVAYIPAIQQKTFAGLRPEVKGLAPGTKAVLPAEGVTVTVEGPPADVAVLKPEEIRIVVDVTGLPPGDHVRDAAVTIPAAVKLVQKEPLRIPVRIETEKAAETRPDAPQTNRQNPPENKET</sequence>
<evidence type="ECO:0000313" key="3">
    <source>
        <dbReference type="Proteomes" id="UP000217785"/>
    </source>
</evidence>
<comment type="caution">
    <text evidence="2">The sequence shown here is derived from an EMBL/GenBank/DDBJ whole genome shotgun (WGS) entry which is preliminary data.</text>
</comment>
<dbReference type="OrthoDB" id="1013291at2"/>
<organism evidence="2 3">
    <name type="scientific">Effusibacillus lacus</name>
    <dbReference type="NCBI Taxonomy" id="1348429"/>
    <lineage>
        <taxon>Bacteria</taxon>
        <taxon>Bacillati</taxon>
        <taxon>Bacillota</taxon>
        <taxon>Bacilli</taxon>
        <taxon>Bacillales</taxon>
        <taxon>Alicyclobacillaceae</taxon>
        <taxon>Effusibacillus</taxon>
    </lineage>
</organism>
<dbReference type="Proteomes" id="UP000217785">
    <property type="component" value="Unassembled WGS sequence"/>
</dbReference>
<keyword evidence="3" id="KW-1185">Reference proteome</keyword>
<dbReference type="Gene3D" id="2.170.120.40">
    <property type="entry name" value="YbbR-like domain"/>
    <property type="match status" value="1"/>
</dbReference>
<protein>
    <recommendedName>
        <fullName evidence="4">YbbR family protein</fullName>
    </recommendedName>
</protein>
<feature type="compositionally biased region" description="Polar residues" evidence="1">
    <location>
        <begin position="322"/>
        <end position="335"/>
    </location>
</feature>
<gene>
    <name evidence="2" type="ORF">EFBL_0024</name>
</gene>
<dbReference type="PANTHER" id="PTHR37804:SF1">
    <property type="entry name" value="CDAA REGULATORY PROTEIN CDAR"/>
    <property type="match status" value="1"/>
</dbReference>
<feature type="compositionally biased region" description="Basic and acidic residues" evidence="1">
    <location>
        <begin position="310"/>
        <end position="319"/>
    </location>
</feature>
<dbReference type="RefSeq" id="WP_096180089.1">
    <property type="nucleotide sequence ID" value="NZ_BDUF01000002.1"/>
</dbReference>
<dbReference type="EMBL" id="BDUF01000002">
    <property type="protein sequence ID" value="GAX88415.1"/>
    <property type="molecule type" value="Genomic_DNA"/>
</dbReference>
<dbReference type="PANTHER" id="PTHR37804">
    <property type="entry name" value="CDAA REGULATORY PROTEIN CDAR"/>
    <property type="match status" value="1"/>
</dbReference>
<accession>A0A292YIU7</accession>
<feature type="region of interest" description="Disordered" evidence="1">
    <location>
        <begin position="310"/>
        <end position="335"/>
    </location>
</feature>